<evidence type="ECO:0000256" key="1">
    <source>
        <dbReference type="ARBA" id="ARBA00008168"/>
    </source>
</evidence>
<dbReference type="Gene3D" id="3.30.1070.10">
    <property type="entry name" value="Cell division topological specificity factor MinE"/>
    <property type="match status" value="1"/>
</dbReference>
<name>W9V1X1_9GAMM</name>
<organism evidence="7 8">
    <name type="scientific">Nitrincola nitratireducens</name>
    <dbReference type="NCBI Taxonomy" id="1229521"/>
    <lineage>
        <taxon>Bacteria</taxon>
        <taxon>Pseudomonadati</taxon>
        <taxon>Pseudomonadota</taxon>
        <taxon>Gammaproteobacteria</taxon>
        <taxon>Oceanospirillales</taxon>
        <taxon>Oceanospirillaceae</taxon>
        <taxon>Nitrincola</taxon>
    </lineage>
</organism>
<evidence type="ECO:0000256" key="3">
    <source>
        <dbReference type="ARBA" id="ARBA00022618"/>
    </source>
</evidence>
<comment type="similarity">
    <text evidence="1 6">Belongs to the MinE family.</text>
</comment>
<proteinExistence type="inferred from homology"/>
<dbReference type="AlphaFoldDB" id="W9V1X1"/>
<dbReference type="NCBIfam" id="NF001422">
    <property type="entry name" value="PRK00296.1"/>
    <property type="match status" value="1"/>
</dbReference>
<keyword evidence="4 6" id="KW-0131">Cell cycle</keyword>
<dbReference type="STRING" id="1229521.D791_02936"/>
<evidence type="ECO:0000256" key="2">
    <source>
        <dbReference type="ARBA" id="ARBA00020112"/>
    </source>
</evidence>
<reference evidence="7 8" key="2">
    <citation type="journal article" date="2015" name="Syst. Appl. Microbiol.">
        <title>Nitrincola nitratireducens sp. nov. isolated from a haloalkaline crater lake.</title>
        <authorList>
            <person name="Singh A."/>
            <person name="Vaidya B."/>
            <person name="Tanuku N.R."/>
            <person name="Pinnaka A.K."/>
        </authorList>
    </citation>
    <scope>NUCLEOTIDE SEQUENCE [LARGE SCALE GENOMIC DNA]</scope>
    <source>
        <strain evidence="7 8">AK23</strain>
    </source>
</reference>
<gene>
    <name evidence="6 7" type="primary">minE</name>
    <name evidence="7" type="ORF">D791_02936</name>
</gene>
<evidence type="ECO:0000313" key="8">
    <source>
        <dbReference type="Proteomes" id="UP000019464"/>
    </source>
</evidence>
<comment type="caution">
    <text evidence="7">The sequence shown here is derived from an EMBL/GenBank/DDBJ whole genome shotgun (WGS) entry which is preliminary data.</text>
</comment>
<dbReference type="EMBL" id="AONB01000016">
    <property type="protein sequence ID" value="EXJ10167.1"/>
    <property type="molecule type" value="Genomic_DNA"/>
</dbReference>
<keyword evidence="3 6" id="KW-0132">Cell division</keyword>
<evidence type="ECO:0000313" key="7">
    <source>
        <dbReference type="EMBL" id="EXJ10167.1"/>
    </source>
</evidence>
<dbReference type="RefSeq" id="WP_036512581.1">
    <property type="nucleotide sequence ID" value="NZ_AONB01000016.1"/>
</dbReference>
<dbReference type="Proteomes" id="UP000019464">
    <property type="component" value="Unassembled WGS sequence"/>
</dbReference>
<evidence type="ECO:0000256" key="4">
    <source>
        <dbReference type="ARBA" id="ARBA00023306"/>
    </source>
</evidence>
<comment type="function">
    <text evidence="5 6">Prevents the cell division inhibition by proteins MinC and MinD at internal division sites while permitting inhibition at polar sites. This ensures cell division at the proper site by restricting the formation of a division septum at the midpoint of the long axis of the cell.</text>
</comment>
<dbReference type="PATRIC" id="fig|1229521.3.peg.2968"/>
<dbReference type="GO" id="GO:0032955">
    <property type="term" value="P:regulation of division septum assembly"/>
    <property type="evidence" value="ECO:0007669"/>
    <property type="project" value="InterPro"/>
</dbReference>
<dbReference type="HAMAP" id="MF_00262">
    <property type="entry name" value="MinE"/>
    <property type="match status" value="1"/>
</dbReference>
<sequence>MSGIFTFWRANKKTSASIAKDRLQVLVAHERSANQQPDWMPKMQREILEVIRKYVPIASDDLKMEVRNEGENVSVIEINVDYPIGK</sequence>
<dbReference type="GO" id="GO:0051301">
    <property type="term" value="P:cell division"/>
    <property type="evidence" value="ECO:0007669"/>
    <property type="project" value="UniProtKB-KW"/>
</dbReference>
<evidence type="ECO:0000256" key="6">
    <source>
        <dbReference type="HAMAP-Rule" id="MF_00262"/>
    </source>
</evidence>
<dbReference type="InterPro" id="IPR005527">
    <property type="entry name" value="MinE"/>
</dbReference>
<accession>W9V1X1</accession>
<dbReference type="OrthoDB" id="9802655at2"/>
<dbReference type="InterPro" id="IPR036707">
    <property type="entry name" value="MinE_sf"/>
</dbReference>
<dbReference type="FunFam" id="3.30.1070.10:FF:000001">
    <property type="entry name" value="Cell division topological specificity factor"/>
    <property type="match status" value="1"/>
</dbReference>
<protein>
    <recommendedName>
        <fullName evidence="2 6">Cell division topological specificity factor</fullName>
    </recommendedName>
</protein>
<evidence type="ECO:0000256" key="5">
    <source>
        <dbReference type="ARBA" id="ARBA00025265"/>
    </source>
</evidence>
<dbReference type="SUPFAM" id="SSF55229">
    <property type="entry name" value="Cell division protein MinE topological specificity domain"/>
    <property type="match status" value="1"/>
</dbReference>
<reference evidence="8" key="1">
    <citation type="submission" date="2012-11" db="EMBL/GenBank/DDBJ databases">
        <authorList>
            <person name="Singh A."/>
            <person name="Pinnaka A.K."/>
            <person name="Vaidya B."/>
        </authorList>
    </citation>
    <scope>NUCLEOTIDE SEQUENCE [LARGE SCALE GENOMIC DNA]</scope>
    <source>
        <strain evidence="8">AK23</strain>
    </source>
</reference>
<dbReference type="Pfam" id="PF03776">
    <property type="entry name" value="MinE"/>
    <property type="match status" value="1"/>
</dbReference>
<dbReference type="NCBIfam" id="TIGR01215">
    <property type="entry name" value="minE"/>
    <property type="match status" value="1"/>
</dbReference>
<dbReference type="GO" id="GO:0042802">
    <property type="term" value="F:identical protein binding"/>
    <property type="evidence" value="ECO:0007669"/>
    <property type="project" value="UniProtKB-ARBA"/>
</dbReference>
<keyword evidence="8" id="KW-1185">Reference proteome</keyword>